<evidence type="ECO:0000256" key="4">
    <source>
        <dbReference type="ARBA" id="ARBA00022475"/>
    </source>
</evidence>
<evidence type="ECO:0000256" key="9">
    <source>
        <dbReference type="ARBA" id="ARBA00023136"/>
    </source>
</evidence>
<dbReference type="Pfam" id="PF00664">
    <property type="entry name" value="ABC_membrane"/>
    <property type="match status" value="1"/>
</dbReference>
<dbReference type="GO" id="GO:0005886">
    <property type="term" value="C:plasma membrane"/>
    <property type="evidence" value="ECO:0007669"/>
    <property type="project" value="UniProtKB-SubCell"/>
</dbReference>
<dbReference type="InterPro" id="IPR003439">
    <property type="entry name" value="ABC_transporter-like_ATP-bd"/>
</dbReference>
<feature type="domain" description="ABC transporter" evidence="11">
    <location>
        <begin position="361"/>
        <end position="598"/>
    </location>
</feature>
<protein>
    <submittedName>
        <fullName evidence="13">ABC transporter ATP-binding protein</fullName>
    </submittedName>
</protein>
<dbReference type="PANTHER" id="PTHR43394">
    <property type="entry name" value="ATP-DEPENDENT PERMEASE MDL1, MITOCHONDRIAL"/>
    <property type="match status" value="1"/>
</dbReference>
<evidence type="ECO:0000313" key="13">
    <source>
        <dbReference type="EMBL" id="BAP01252.1"/>
    </source>
</evidence>
<dbReference type="GO" id="GO:0015421">
    <property type="term" value="F:ABC-type oligopeptide transporter activity"/>
    <property type="evidence" value="ECO:0007669"/>
    <property type="project" value="TreeGrafter"/>
</dbReference>
<dbReference type="InterPro" id="IPR027417">
    <property type="entry name" value="P-loop_NTPase"/>
</dbReference>
<keyword evidence="6" id="KW-0547">Nucleotide-binding</keyword>
<keyword evidence="7 13" id="KW-0067">ATP-binding</keyword>
<dbReference type="InterPro" id="IPR039421">
    <property type="entry name" value="Type_1_exporter"/>
</dbReference>
<dbReference type="PROSITE" id="PS50893">
    <property type="entry name" value="ABC_TRANSPORTER_2"/>
    <property type="match status" value="1"/>
</dbReference>
<reference evidence="13" key="2">
    <citation type="journal article" date="2014" name="Genome Announc.">
        <title>Complete Genome Sequence of Mycoplasma californicum Strain HAZ160_1 from Bovine Mastitic Milk in Japan.</title>
        <authorList>
            <person name="Hata E."/>
            <person name="Murakami K."/>
        </authorList>
    </citation>
    <scope>NUCLEOTIDE SEQUENCE</scope>
    <source>
        <strain evidence="13">HAZ160_1</strain>
    </source>
</reference>
<comment type="subcellular location">
    <subcellularLocation>
        <location evidence="1">Cell membrane</location>
        <topology evidence="1">Multi-pass membrane protein</topology>
    </subcellularLocation>
</comment>
<keyword evidence="3" id="KW-0813">Transport</keyword>
<evidence type="ECO:0000259" key="11">
    <source>
        <dbReference type="PROSITE" id="PS50893"/>
    </source>
</evidence>
<evidence type="ECO:0000256" key="10">
    <source>
        <dbReference type="SAM" id="Phobius"/>
    </source>
</evidence>
<feature type="transmembrane region" description="Helical" evidence="10">
    <location>
        <begin position="24"/>
        <end position="51"/>
    </location>
</feature>
<keyword evidence="8 10" id="KW-1133">Transmembrane helix</keyword>
<dbReference type="Pfam" id="PF00005">
    <property type="entry name" value="ABC_tran"/>
    <property type="match status" value="1"/>
</dbReference>
<proteinExistence type="inferred from homology"/>
<reference evidence="13" key="3">
    <citation type="journal article" date="2019" name="Vet. Microbiol.">
        <title>Mutations associated with change of susceptibility to lincosamides and/or macrolides in field and laboratory-derived Mycoplasma californicum strains in Japan, and development of a rapid detection method for these mutations.</title>
        <authorList>
            <person name="Hata E."/>
            <person name="Nagai K."/>
            <person name="Murakami K."/>
        </authorList>
    </citation>
    <scope>NUCLEOTIDE SEQUENCE</scope>
    <source>
        <strain evidence="13">HAZ160_1</strain>
    </source>
</reference>
<evidence type="ECO:0000256" key="8">
    <source>
        <dbReference type="ARBA" id="ARBA00022989"/>
    </source>
</evidence>
<evidence type="ECO:0000256" key="1">
    <source>
        <dbReference type="ARBA" id="ARBA00004651"/>
    </source>
</evidence>
<evidence type="ECO:0000256" key="7">
    <source>
        <dbReference type="ARBA" id="ARBA00022840"/>
    </source>
</evidence>
<dbReference type="GO" id="GO:0005524">
    <property type="term" value="F:ATP binding"/>
    <property type="evidence" value="ECO:0007669"/>
    <property type="project" value="UniProtKB-KW"/>
</dbReference>
<evidence type="ECO:0000256" key="6">
    <source>
        <dbReference type="ARBA" id="ARBA00022741"/>
    </source>
</evidence>
<dbReference type="KEGG" id="mcm:MCAL160_0891"/>
<comment type="similarity">
    <text evidence="2">Belongs to the ABC transporter superfamily.</text>
</comment>
<dbReference type="EMBL" id="AP013353">
    <property type="protein sequence ID" value="BAP01252.1"/>
    <property type="molecule type" value="Genomic_DNA"/>
</dbReference>
<dbReference type="FunFam" id="3.40.50.300:FF:000221">
    <property type="entry name" value="Multidrug ABC transporter ATP-binding protein"/>
    <property type="match status" value="1"/>
</dbReference>
<name>A0AAT9F8K2_9BACT</name>
<keyword evidence="9 10" id="KW-0472">Membrane</keyword>
<evidence type="ECO:0000256" key="2">
    <source>
        <dbReference type="ARBA" id="ARBA00005417"/>
    </source>
</evidence>
<dbReference type="Gene3D" id="1.20.1560.10">
    <property type="entry name" value="ABC transporter type 1, transmembrane domain"/>
    <property type="match status" value="1"/>
</dbReference>
<gene>
    <name evidence="13" type="primary">mdlB</name>
    <name evidence="13" type="ORF">MCAL160_0891</name>
</gene>
<dbReference type="PROSITE" id="PS50929">
    <property type="entry name" value="ABC_TM1F"/>
    <property type="match status" value="1"/>
</dbReference>
<evidence type="ECO:0000256" key="5">
    <source>
        <dbReference type="ARBA" id="ARBA00022692"/>
    </source>
</evidence>
<feature type="domain" description="ABC transmembrane type-1" evidence="12">
    <location>
        <begin position="28"/>
        <end position="327"/>
    </location>
</feature>
<dbReference type="Gene3D" id="3.40.50.300">
    <property type="entry name" value="P-loop containing nucleotide triphosphate hydrolases"/>
    <property type="match status" value="1"/>
</dbReference>
<dbReference type="InterPro" id="IPR003593">
    <property type="entry name" value="AAA+_ATPase"/>
</dbReference>
<dbReference type="RefSeq" id="WP_041103310.1">
    <property type="nucleotide sequence ID" value="NZ_AP013353.1"/>
</dbReference>
<organism evidence="13">
    <name type="scientific">Mycoplasmopsis californica HAZ160_1</name>
    <dbReference type="NCBI Taxonomy" id="1397850"/>
    <lineage>
        <taxon>Bacteria</taxon>
        <taxon>Bacillati</taxon>
        <taxon>Mycoplasmatota</taxon>
        <taxon>Mycoplasmoidales</taxon>
        <taxon>Metamycoplasmataceae</taxon>
        <taxon>Mycoplasmopsis</taxon>
    </lineage>
</organism>
<keyword evidence="5 10" id="KW-0812">Transmembrane</keyword>
<sequence length="601" mass="67848">MKTNKVGSTFKIIRLVTKYSNKPIWWLFFGFFTSFINSAAYIAGVIMGGLIASKTFTNDIFKNPEKFNDPYFFTLTGLMIFAFLIYAIFRILEFRIYLVLSYSAAVNLRQKAMKKLLYMPVSYHDSQQTGELISTLINDVNNVSMSLSQILTQAVSNAMHVAITLVFMLLYSVNITLITLVVTALLFSVGLIMIKRARPHVVKVWDDFGELNAFVEEGVKNMKITKTFGRQKESTQKFKTIAHNIYKHAFVADLYTQMFIPWFLMSTNIIILVVAASTVLFKQYNLPLWGVLSIGPDFGFILTFIGFVHNMANALQAVIMTVFGAQNGVISSVRIQKIADLVEPDLSHETITLPQDIKGHIKFENVWFRYDKNKDKWHLKNASFEALPGQTIALVGPTGAGKTTVINLLGKFYDYEKGSVTIDGHELKNITKESLNNTMATVLQDSFMFKTNVFNNIKMGNENATEEHIHKAAKLVSTHDAILRLEKGYQTELENSDNLLSKGEKQLLSIARAIVGNKRILTLDEATSNIDTNTEKIIQDALANTIMKDKTSFVIAHRLSTIKNADLILFVEDGQIVERGTHHDLLELNGRYAELYKSQFI</sequence>
<reference evidence="13" key="4">
    <citation type="submission" date="2024-06" db="EMBL/GenBank/DDBJ databases">
        <authorList>
            <consortium name="Mycoplasma californicum genome sequencing consortium"/>
            <person name="Hata E."/>
            <person name="Tanaka K."/>
            <person name="Tamamura Y."/>
        </authorList>
    </citation>
    <scope>NUCLEOTIDE SEQUENCE</scope>
    <source>
        <strain evidence="13">HAZ160_1</strain>
    </source>
</reference>
<dbReference type="SUPFAM" id="SSF52540">
    <property type="entry name" value="P-loop containing nucleoside triphosphate hydrolases"/>
    <property type="match status" value="1"/>
</dbReference>
<dbReference type="SUPFAM" id="SSF90123">
    <property type="entry name" value="ABC transporter transmembrane region"/>
    <property type="match status" value="1"/>
</dbReference>
<dbReference type="InterPro" id="IPR011527">
    <property type="entry name" value="ABC1_TM_dom"/>
</dbReference>
<dbReference type="SMART" id="SM00382">
    <property type="entry name" value="AAA"/>
    <property type="match status" value="1"/>
</dbReference>
<reference evidence="13" key="1">
    <citation type="journal article" date="2014" name="Appl. Environ. Microbiol.">
        <title>Molecular Epidemiology of Cases of Mycoplasma californicum Infection in Japan.</title>
        <authorList>
            <person name="Hata E."/>
            <person name="Suzuki K."/>
            <person name="Hanyu H."/>
            <person name="Itoh M."/>
            <person name="Higuchi H."/>
            <person name="Kobayashi H."/>
        </authorList>
    </citation>
    <scope>NUCLEOTIDE SEQUENCE</scope>
    <source>
        <strain evidence="13">HAZ160_1</strain>
    </source>
</reference>
<feature type="transmembrane region" description="Helical" evidence="10">
    <location>
        <begin position="71"/>
        <end position="92"/>
    </location>
</feature>
<dbReference type="GO" id="GO:0016887">
    <property type="term" value="F:ATP hydrolysis activity"/>
    <property type="evidence" value="ECO:0007669"/>
    <property type="project" value="InterPro"/>
</dbReference>
<dbReference type="InterPro" id="IPR017871">
    <property type="entry name" value="ABC_transporter-like_CS"/>
</dbReference>
<feature type="transmembrane region" description="Helical" evidence="10">
    <location>
        <begin position="259"/>
        <end position="281"/>
    </location>
</feature>
<dbReference type="InterPro" id="IPR036640">
    <property type="entry name" value="ABC1_TM_sf"/>
</dbReference>
<accession>A0AAT9F8K2</accession>
<dbReference type="PROSITE" id="PS00211">
    <property type="entry name" value="ABC_TRANSPORTER_1"/>
    <property type="match status" value="1"/>
</dbReference>
<evidence type="ECO:0000259" key="12">
    <source>
        <dbReference type="PROSITE" id="PS50929"/>
    </source>
</evidence>
<feature type="transmembrane region" description="Helical" evidence="10">
    <location>
        <begin position="287"/>
        <end position="308"/>
    </location>
</feature>
<dbReference type="PANTHER" id="PTHR43394:SF1">
    <property type="entry name" value="ATP-BINDING CASSETTE SUB-FAMILY B MEMBER 10, MITOCHONDRIAL"/>
    <property type="match status" value="1"/>
</dbReference>
<dbReference type="AlphaFoldDB" id="A0AAT9F8K2"/>
<keyword evidence="4" id="KW-1003">Cell membrane</keyword>
<evidence type="ECO:0000256" key="3">
    <source>
        <dbReference type="ARBA" id="ARBA00022448"/>
    </source>
</evidence>